<feature type="domain" description="C2H2-type" evidence="10">
    <location>
        <begin position="445"/>
        <end position="473"/>
    </location>
</feature>
<dbReference type="GO" id="GO:0000977">
    <property type="term" value="F:RNA polymerase II transcription regulatory region sequence-specific DNA binding"/>
    <property type="evidence" value="ECO:0007669"/>
    <property type="project" value="TreeGrafter"/>
</dbReference>
<dbReference type="SMART" id="SM00868">
    <property type="entry name" value="zf-AD"/>
    <property type="match status" value="1"/>
</dbReference>
<dbReference type="EMBL" id="NWSH01002900">
    <property type="protein sequence ID" value="PCG67338.1"/>
    <property type="molecule type" value="Genomic_DNA"/>
</dbReference>
<feature type="domain" description="C2H2-type" evidence="10">
    <location>
        <begin position="414"/>
        <end position="444"/>
    </location>
</feature>
<dbReference type="FunFam" id="3.30.160.60:FF:002343">
    <property type="entry name" value="Zinc finger protein 33A"/>
    <property type="match status" value="1"/>
</dbReference>
<evidence type="ECO:0000259" key="11">
    <source>
        <dbReference type="PROSITE" id="PS51915"/>
    </source>
</evidence>
<dbReference type="SMART" id="SM00355">
    <property type="entry name" value="ZnF_C2H2"/>
    <property type="match status" value="10"/>
</dbReference>
<evidence type="ECO:0000256" key="1">
    <source>
        <dbReference type="ARBA" id="ARBA00004123"/>
    </source>
</evidence>
<keyword evidence="5 8" id="KW-0863">Zinc-finger</keyword>
<evidence type="ECO:0000256" key="2">
    <source>
        <dbReference type="ARBA" id="ARBA00006991"/>
    </source>
</evidence>
<keyword evidence="7" id="KW-0539">Nucleus</keyword>
<dbReference type="GO" id="GO:0008270">
    <property type="term" value="F:zinc ion binding"/>
    <property type="evidence" value="ECO:0007669"/>
    <property type="project" value="UniProtKB-UniRule"/>
</dbReference>
<dbReference type="InterPro" id="IPR013087">
    <property type="entry name" value="Znf_C2H2_type"/>
</dbReference>
<evidence type="ECO:0000256" key="6">
    <source>
        <dbReference type="ARBA" id="ARBA00022833"/>
    </source>
</evidence>
<name>A0A2A4J6N3_HELVI</name>
<feature type="domain" description="C2H2-type" evidence="10">
    <location>
        <begin position="186"/>
        <end position="210"/>
    </location>
</feature>
<gene>
    <name evidence="12" type="ORF">B5V51_6527</name>
</gene>
<dbReference type="InterPro" id="IPR012934">
    <property type="entry name" value="Znf_AD"/>
</dbReference>
<protein>
    <recommendedName>
        <fullName evidence="13">Protein krueppel</fullName>
    </recommendedName>
</protein>
<comment type="subcellular location">
    <subcellularLocation>
        <location evidence="1">Nucleus</location>
    </subcellularLocation>
</comment>
<dbReference type="PROSITE" id="PS50157">
    <property type="entry name" value="ZINC_FINGER_C2H2_2"/>
    <property type="match status" value="10"/>
</dbReference>
<evidence type="ECO:0000256" key="7">
    <source>
        <dbReference type="ARBA" id="ARBA00023242"/>
    </source>
</evidence>
<feature type="domain" description="C2H2-type" evidence="10">
    <location>
        <begin position="304"/>
        <end position="331"/>
    </location>
</feature>
<keyword evidence="6 9" id="KW-0862">Zinc</keyword>
<dbReference type="PANTHER" id="PTHR24409">
    <property type="entry name" value="ZINC FINGER PROTEIN 142"/>
    <property type="match status" value="1"/>
</dbReference>
<evidence type="ECO:0000256" key="3">
    <source>
        <dbReference type="ARBA" id="ARBA00022723"/>
    </source>
</evidence>
<sequence>MKTNLCRLCCQNEGTVYIFNSKVEDIEVSSKIMYCCPNINIKGDDGLPSSICNNCNEDLAICYQFILKCEASDKKLRSQCLALKVISKVMSDLGDCEPKLEVKSEAGDSDGEQLYVEDEDIPLEQIKLEQLPTVEPNIIPRKRRTYTVRSKCKDMLAYPCANCGRAFANPSTYKVHMRSHTDEKPHSCPMCDKKYKDSSALKRHIDNAHSQIPRRRERDFVCEHCGKAFYGKADVIIHMRTHTGETPYKCTICGAKFTQISGLQRHKKRHTGEKNHLCTACPKTFCTKEELKNHQLVHSNVKTFTCSLCNSQFKYKNNLRKHMNLHSESSNFVCSYCGRTFKLKGNLKIHIDSQHSEKSGYCNICIKHVPNMEMHMWRHTGQRPIKCGLCESSFFEHKALARHMNFKHTKTDKYKCEFEGCNQSYPSKPMLDFHFAKVHTTDIPFPCDRCSRGFYRKNDLARHKIGTHKERLS</sequence>
<evidence type="ECO:0000259" key="10">
    <source>
        <dbReference type="PROSITE" id="PS50157"/>
    </source>
</evidence>
<dbReference type="SUPFAM" id="SSF57716">
    <property type="entry name" value="Glucocorticoid receptor-like (DNA-binding domain)"/>
    <property type="match status" value="1"/>
</dbReference>
<dbReference type="FunFam" id="3.30.160.60:FF:000110">
    <property type="entry name" value="Zinc finger protein-like"/>
    <property type="match status" value="1"/>
</dbReference>
<feature type="domain" description="C2H2-type" evidence="10">
    <location>
        <begin position="385"/>
        <end position="413"/>
    </location>
</feature>
<dbReference type="Pfam" id="PF00096">
    <property type="entry name" value="zf-C2H2"/>
    <property type="match status" value="7"/>
</dbReference>
<feature type="domain" description="ZAD" evidence="11">
    <location>
        <begin position="4"/>
        <end position="79"/>
    </location>
</feature>
<dbReference type="InterPro" id="IPR036236">
    <property type="entry name" value="Znf_C2H2_sf"/>
</dbReference>
<evidence type="ECO:0000256" key="9">
    <source>
        <dbReference type="PROSITE-ProRule" id="PRU01263"/>
    </source>
</evidence>
<dbReference type="Gene3D" id="3.40.1800.20">
    <property type="match status" value="1"/>
</dbReference>
<feature type="binding site" evidence="9">
    <location>
        <position position="9"/>
    </location>
    <ligand>
        <name>Zn(2+)</name>
        <dbReference type="ChEBI" id="CHEBI:29105"/>
    </ligand>
</feature>
<dbReference type="PANTHER" id="PTHR24409:SF331">
    <property type="entry name" value="ZINC FINGER PROTEIN 322A"/>
    <property type="match status" value="1"/>
</dbReference>
<proteinExistence type="inferred from homology"/>
<feature type="binding site" evidence="9">
    <location>
        <position position="6"/>
    </location>
    <ligand>
        <name>Zn(2+)</name>
        <dbReference type="ChEBI" id="CHEBI:29105"/>
    </ligand>
</feature>
<dbReference type="FunFam" id="3.30.160.60:FF:000446">
    <property type="entry name" value="Zinc finger protein"/>
    <property type="match status" value="2"/>
</dbReference>
<evidence type="ECO:0000256" key="5">
    <source>
        <dbReference type="ARBA" id="ARBA00022771"/>
    </source>
</evidence>
<keyword evidence="4" id="KW-0677">Repeat</keyword>
<accession>A0A2A4J6N3</accession>
<comment type="caution">
    <text evidence="12">The sequence shown here is derived from an EMBL/GenBank/DDBJ whole genome shotgun (WGS) entry which is preliminary data.</text>
</comment>
<comment type="similarity">
    <text evidence="2">Belongs to the krueppel C2H2-type zinc-finger protein family.</text>
</comment>
<feature type="domain" description="C2H2-type" evidence="10">
    <location>
        <begin position="158"/>
        <end position="185"/>
    </location>
</feature>
<evidence type="ECO:0000313" key="12">
    <source>
        <dbReference type="EMBL" id="PCG67338.1"/>
    </source>
</evidence>
<dbReference type="STRING" id="7102.A0A2A4J6N3"/>
<dbReference type="PROSITE" id="PS51915">
    <property type="entry name" value="ZAD"/>
    <property type="match status" value="1"/>
</dbReference>
<dbReference type="GO" id="GO:0000981">
    <property type="term" value="F:DNA-binding transcription factor activity, RNA polymerase II-specific"/>
    <property type="evidence" value="ECO:0007669"/>
    <property type="project" value="TreeGrafter"/>
</dbReference>
<evidence type="ECO:0008006" key="13">
    <source>
        <dbReference type="Google" id="ProtNLM"/>
    </source>
</evidence>
<evidence type="ECO:0000256" key="8">
    <source>
        <dbReference type="PROSITE-ProRule" id="PRU00042"/>
    </source>
</evidence>
<dbReference type="FunFam" id="3.30.160.60:FF:000100">
    <property type="entry name" value="Zinc finger 45-like"/>
    <property type="match status" value="2"/>
</dbReference>
<feature type="binding site" evidence="9">
    <location>
        <position position="55"/>
    </location>
    <ligand>
        <name>Zn(2+)</name>
        <dbReference type="ChEBI" id="CHEBI:29105"/>
    </ligand>
</feature>
<reference evidence="12" key="1">
    <citation type="submission" date="2017-09" db="EMBL/GenBank/DDBJ databases">
        <title>Contemporary evolution of a Lepidopteran species, Heliothis virescens, in response to modern agricultural practices.</title>
        <authorList>
            <person name="Fritz M.L."/>
            <person name="Deyonke A.M."/>
            <person name="Papanicolaou A."/>
            <person name="Micinski S."/>
            <person name="Westbrook J."/>
            <person name="Gould F."/>
        </authorList>
    </citation>
    <scope>NUCLEOTIDE SEQUENCE [LARGE SCALE GENOMIC DNA]</scope>
    <source>
        <strain evidence="12">HvINT-</strain>
        <tissue evidence="12">Whole body</tissue>
    </source>
</reference>
<dbReference type="Pfam" id="PF07776">
    <property type="entry name" value="zf-AD"/>
    <property type="match status" value="1"/>
</dbReference>
<keyword evidence="3 9" id="KW-0479">Metal-binding</keyword>
<organism evidence="12">
    <name type="scientific">Heliothis virescens</name>
    <name type="common">Tobacco budworm moth</name>
    <dbReference type="NCBI Taxonomy" id="7102"/>
    <lineage>
        <taxon>Eukaryota</taxon>
        <taxon>Metazoa</taxon>
        <taxon>Ecdysozoa</taxon>
        <taxon>Arthropoda</taxon>
        <taxon>Hexapoda</taxon>
        <taxon>Insecta</taxon>
        <taxon>Pterygota</taxon>
        <taxon>Neoptera</taxon>
        <taxon>Endopterygota</taxon>
        <taxon>Lepidoptera</taxon>
        <taxon>Glossata</taxon>
        <taxon>Ditrysia</taxon>
        <taxon>Noctuoidea</taxon>
        <taxon>Noctuidae</taxon>
        <taxon>Heliothinae</taxon>
        <taxon>Heliothis</taxon>
    </lineage>
</organism>
<feature type="domain" description="C2H2-type" evidence="10">
    <location>
        <begin position="220"/>
        <end position="247"/>
    </location>
</feature>
<dbReference type="PROSITE" id="PS00028">
    <property type="entry name" value="ZINC_FINGER_C2H2_1"/>
    <property type="match status" value="10"/>
</dbReference>
<evidence type="ECO:0000256" key="4">
    <source>
        <dbReference type="ARBA" id="ARBA00022737"/>
    </source>
</evidence>
<dbReference type="AlphaFoldDB" id="A0A2A4J6N3"/>
<feature type="binding site" evidence="9">
    <location>
        <position position="52"/>
    </location>
    <ligand>
        <name>Zn(2+)</name>
        <dbReference type="ChEBI" id="CHEBI:29105"/>
    </ligand>
</feature>
<feature type="domain" description="C2H2-type" evidence="10">
    <location>
        <begin position="276"/>
        <end position="303"/>
    </location>
</feature>
<feature type="domain" description="C2H2-type" evidence="10">
    <location>
        <begin position="332"/>
        <end position="360"/>
    </location>
</feature>
<dbReference type="GO" id="GO:0005634">
    <property type="term" value="C:nucleus"/>
    <property type="evidence" value="ECO:0007669"/>
    <property type="project" value="InterPro"/>
</dbReference>
<feature type="domain" description="C2H2-type" evidence="10">
    <location>
        <begin position="248"/>
        <end position="275"/>
    </location>
</feature>
<dbReference type="SUPFAM" id="SSF57667">
    <property type="entry name" value="beta-beta-alpha zinc fingers"/>
    <property type="match status" value="6"/>
</dbReference>
<dbReference type="Gene3D" id="3.30.160.60">
    <property type="entry name" value="Classic Zinc Finger"/>
    <property type="match status" value="9"/>
</dbReference>